<dbReference type="Proteomes" id="UP000236724">
    <property type="component" value="Unassembled WGS sequence"/>
</dbReference>
<keyword evidence="1 4" id="KW-0349">Heme</keyword>
<evidence type="ECO:0000256" key="2">
    <source>
        <dbReference type="ARBA" id="ARBA00022723"/>
    </source>
</evidence>
<dbReference type="InterPro" id="IPR036909">
    <property type="entry name" value="Cyt_c-like_dom_sf"/>
</dbReference>
<gene>
    <name evidence="7" type="primary">shp</name>
    <name evidence="7" type="ORF">MBHS_00257</name>
</gene>
<dbReference type="Gene3D" id="1.10.760.10">
    <property type="entry name" value="Cytochrome c-like domain"/>
    <property type="match status" value="1"/>
</dbReference>
<dbReference type="GO" id="GO:0046872">
    <property type="term" value="F:metal ion binding"/>
    <property type="evidence" value="ECO:0007669"/>
    <property type="project" value="UniProtKB-KW"/>
</dbReference>
<keyword evidence="5" id="KW-0732">Signal</keyword>
<name>A0A1H6F4V8_9GAMM</name>
<evidence type="ECO:0000256" key="3">
    <source>
        <dbReference type="ARBA" id="ARBA00023004"/>
    </source>
</evidence>
<dbReference type="OrthoDB" id="5295318at2"/>
<keyword evidence="2 4" id="KW-0479">Metal-binding</keyword>
<feature type="domain" description="Cytochrome c" evidence="6">
    <location>
        <begin position="45"/>
        <end position="139"/>
    </location>
</feature>
<dbReference type="AlphaFoldDB" id="A0A1H6F4V8"/>
<evidence type="ECO:0000256" key="1">
    <source>
        <dbReference type="ARBA" id="ARBA00022617"/>
    </source>
</evidence>
<organism evidence="7 8">
    <name type="scientific">Candidatus Venteria ishoeyi</name>
    <dbReference type="NCBI Taxonomy" id="1899563"/>
    <lineage>
        <taxon>Bacteria</taxon>
        <taxon>Pseudomonadati</taxon>
        <taxon>Pseudomonadota</taxon>
        <taxon>Gammaproteobacteria</taxon>
        <taxon>Thiotrichales</taxon>
        <taxon>Thiotrichaceae</taxon>
        <taxon>Venteria</taxon>
    </lineage>
</organism>
<dbReference type="Pfam" id="PF09086">
    <property type="entry name" value="DUF1924"/>
    <property type="match status" value="1"/>
</dbReference>
<dbReference type="InterPro" id="IPR015170">
    <property type="entry name" value="DUF1924_SHP"/>
</dbReference>
<evidence type="ECO:0000256" key="4">
    <source>
        <dbReference type="PROSITE-ProRule" id="PRU00433"/>
    </source>
</evidence>
<dbReference type="RefSeq" id="WP_103918480.1">
    <property type="nucleotide sequence ID" value="NZ_FMSV02000051.1"/>
</dbReference>
<protein>
    <submittedName>
        <fullName evidence="7">Cytochrome c-type protein SHP</fullName>
    </submittedName>
</protein>
<evidence type="ECO:0000313" key="7">
    <source>
        <dbReference type="EMBL" id="SEH04411.1"/>
    </source>
</evidence>
<dbReference type="InterPro" id="IPR009056">
    <property type="entry name" value="Cyt_c-like_dom"/>
</dbReference>
<dbReference type="GO" id="GO:0020037">
    <property type="term" value="F:heme binding"/>
    <property type="evidence" value="ECO:0007669"/>
    <property type="project" value="InterPro"/>
</dbReference>
<dbReference type="PROSITE" id="PS51257">
    <property type="entry name" value="PROKAR_LIPOPROTEIN"/>
    <property type="match status" value="1"/>
</dbReference>
<feature type="signal peptide" evidence="5">
    <location>
        <begin position="1"/>
        <end position="24"/>
    </location>
</feature>
<keyword evidence="8" id="KW-1185">Reference proteome</keyword>
<proteinExistence type="predicted"/>
<dbReference type="EMBL" id="FMSV02000051">
    <property type="protein sequence ID" value="SEH04411.1"/>
    <property type="molecule type" value="Genomic_DNA"/>
</dbReference>
<dbReference type="GO" id="GO:0009055">
    <property type="term" value="F:electron transfer activity"/>
    <property type="evidence" value="ECO:0007669"/>
    <property type="project" value="InterPro"/>
</dbReference>
<sequence>MKHPLFASVLCLGLGCSWQTTSWAAESATVTQLLAEYQQAGAAEFSVEAGKALWEKSFPTADGKQRSCTACHHLDLSKAGEHVRTGKTIAAMAPNANSERLTKLKKVRKWLKRNCKWTLGRVCNAQEKGDLLVFLSANQ</sequence>
<evidence type="ECO:0000313" key="8">
    <source>
        <dbReference type="Proteomes" id="UP000236724"/>
    </source>
</evidence>
<dbReference type="SUPFAM" id="SSF46626">
    <property type="entry name" value="Cytochrome c"/>
    <property type="match status" value="1"/>
</dbReference>
<feature type="chain" id="PRO_5014738004" evidence="5">
    <location>
        <begin position="25"/>
        <end position="139"/>
    </location>
</feature>
<evidence type="ECO:0000259" key="6">
    <source>
        <dbReference type="PROSITE" id="PS51007"/>
    </source>
</evidence>
<evidence type="ECO:0000256" key="5">
    <source>
        <dbReference type="SAM" id="SignalP"/>
    </source>
</evidence>
<reference evidence="7 8" key="1">
    <citation type="submission" date="2016-10" db="EMBL/GenBank/DDBJ databases">
        <authorList>
            <person name="de Groot N.N."/>
        </authorList>
    </citation>
    <scope>NUCLEOTIDE SEQUENCE [LARGE SCALE GENOMIC DNA]</scope>
    <source>
        <strain evidence="7">MBHS1</strain>
    </source>
</reference>
<keyword evidence="3 4" id="KW-0408">Iron</keyword>
<accession>A0A1H6F4V8</accession>
<dbReference type="PROSITE" id="PS51007">
    <property type="entry name" value="CYTC"/>
    <property type="match status" value="1"/>
</dbReference>